<dbReference type="Pfam" id="PF17784">
    <property type="entry name" value="Sulfotransfer_4"/>
    <property type="match status" value="1"/>
</dbReference>
<organism evidence="1 2">
    <name type="scientific">Gangjinia marincola</name>
    <dbReference type="NCBI Taxonomy" id="578463"/>
    <lineage>
        <taxon>Bacteria</taxon>
        <taxon>Pseudomonadati</taxon>
        <taxon>Bacteroidota</taxon>
        <taxon>Flavobacteriia</taxon>
        <taxon>Flavobacteriales</taxon>
        <taxon>Flavobacteriaceae</taxon>
        <taxon>Gangjinia</taxon>
    </lineage>
</organism>
<evidence type="ECO:0000313" key="2">
    <source>
        <dbReference type="Proteomes" id="UP001500507"/>
    </source>
</evidence>
<accession>A0ABP3XPJ6</accession>
<name>A0ABP3XPJ6_9FLAO</name>
<gene>
    <name evidence="1" type="ORF">GCM10009117_03890</name>
</gene>
<dbReference type="RefSeq" id="WP_343763147.1">
    <property type="nucleotide sequence ID" value="NZ_BAAAFG010000002.1"/>
</dbReference>
<dbReference type="InterPro" id="IPR040632">
    <property type="entry name" value="Sulfotransfer_4"/>
</dbReference>
<reference evidence="2" key="1">
    <citation type="journal article" date="2019" name="Int. J. Syst. Evol. Microbiol.">
        <title>The Global Catalogue of Microorganisms (GCM) 10K type strain sequencing project: providing services to taxonomists for standard genome sequencing and annotation.</title>
        <authorList>
            <consortium name="The Broad Institute Genomics Platform"/>
            <consortium name="The Broad Institute Genome Sequencing Center for Infectious Disease"/>
            <person name="Wu L."/>
            <person name="Ma J."/>
        </authorList>
    </citation>
    <scope>NUCLEOTIDE SEQUENCE [LARGE SCALE GENOMIC DNA]</scope>
    <source>
        <strain evidence="2">JCM 16082</strain>
    </source>
</reference>
<sequence length="208" mass="24862">MKWFAQKEKVFCIGRNKTGTTSLEAALKDFKYRMGDQKLGERLVNEYANGNFKPVLKLCKTADAFQDAPFSWPYTWLILYHYYPNAKFILTVRDEEKWYESVVSFHSKQFKNAQGPLTKEDMKEVTYIYKGWLWEANRAIWKTPEDDIYKKDMLIANYRRHNEDVQHFFRDKNNLLVLDVSKDDAYSKLCSFLDKPKLRDKFPHKNAR</sequence>
<comment type="caution">
    <text evidence="1">The sequence shown here is derived from an EMBL/GenBank/DDBJ whole genome shotgun (WGS) entry which is preliminary data.</text>
</comment>
<dbReference type="InterPro" id="IPR027417">
    <property type="entry name" value="P-loop_NTPase"/>
</dbReference>
<dbReference type="PANTHER" id="PTHR36978">
    <property type="entry name" value="P-LOOP CONTAINING NUCLEOTIDE TRIPHOSPHATE HYDROLASE"/>
    <property type="match status" value="1"/>
</dbReference>
<dbReference type="SUPFAM" id="SSF52540">
    <property type="entry name" value="P-loop containing nucleoside triphosphate hydrolases"/>
    <property type="match status" value="1"/>
</dbReference>
<dbReference type="EMBL" id="BAAAFG010000002">
    <property type="protein sequence ID" value="GAA0871243.1"/>
    <property type="molecule type" value="Genomic_DNA"/>
</dbReference>
<dbReference type="Gene3D" id="3.40.50.300">
    <property type="entry name" value="P-loop containing nucleotide triphosphate hydrolases"/>
    <property type="match status" value="1"/>
</dbReference>
<proteinExistence type="predicted"/>
<protein>
    <recommendedName>
        <fullName evidence="3">Sulfotransferase family protein</fullName>
    </recommendedName>
</protein>
<dbReference type="PANTHER" id="PTHR36978:SF4">
    <property type="entry name" value="P-LOOP CONTAINING NUCLEOSIDE TRIPHOSPHATE HYDROLASE PROTEIN"/>
    <property type="match status" value="1"/>
</dbReference>
<dbReference type="Proteomes" id="UP001500507">
    <property type="component" value="Unassembled WGS sequence"/>
</dbReference>
<evidence type="ECO:0000313" key="1">
    <source>
        <dbReference type="EMBL" id="GAA0871243.1"/>
    </source>
</evidence>
<keyword evidence="2" id="KW-1185">Reference proteome</keyword>
<evidence type="ECO:0008006" key="3">
    <source>
        <dbReference type="Google" id="ProtNLM"/>
    </source>
</evidence>